<evidence type="ECO:0000313" key="1">
    <source>
        <dbReference type="EMBL" id="KOG90869.1"/>
    </source>
</evidence>
<dbReference type="Pfam" id="PF10604">
    <property type="entry name" value="Polyketide_cyc2"/>
    <property type="match status" value="1"/>
</dbReference>
<evidence type="ECO:0000313" key="2">
    <source>
        <dbReference type="Proteomes" id="UP000037020"/>
    </source>
</evidence>
<dbReference type="Proteomes" id="UP000037020">
    <property type="component" value="Unassembled WGS sequence"/>
</dbReference>
<gene>
    <name evidence="1" type="ORF">ADK38_06335</name>
</gene>
<dbReference type="SUPFAM" id="SSF55961">
    <property type="entry name" value="Bet v1-like"/>
    <property type="match status" value="1"/>
</dbReference>
<reference evidence="1 2" key="1">
    <citation type="submission" date="2015-07" db="EMBL/GenBank/DDBJ databases">
        <authorList>
            <person name="Ju K.-S."/>
            <person name="Doroghazi J.R."/>
            <person name="Metcalf W.W."/>
        </authorList>
    </citation>
    <scope>NUCLEOTIDE SEQUENCE [LARGE SCALE GENOMIC DNA]</scope>
    <source>
        <strain evidence="1 2">NRRL B-3589</strain>
    </source>
</reference>
<accession>A0ABR5JBV5</accession>
<name>A0ABR5JBV5_9ACTN</name>
<organism evidence="1 2">
    <name type="scientific">Streptomyces varsoviensis</name>
    <dbReference type="NCBI Taxonomy" id="67373"/>
    <lineage>
        <taxon>Bacteria</taxon>
        <taxon>Bacillati</taxon>
        <taxon>Actinomycetota</taxon>
        <taxon>Actinomycetes</taxon>
        <taxon>Kitasatosporales</taxon>
        <taxon>Streptomycetaceae</taxon>
        <taxon>Streptomyces</taxon>
    </lineage>
</organism>
<comment type="caution">
    <text evidence="1">The sequence shown here is derived from an EMBL/GenBank/DDBJ whole genome shotgun (WGS) entry which is preliminary data.</text>
</comment>
<dbReference type="InterPro" id="IPR019587">
    <property type="entry name" value="Polyketide_cyclase/dehydratase"/>
</dbReference>
<protein>
    <submittedName>
        <fullName evidence="1">Shy6-polyketide cyclase</fullName>
    </submittedName>
</protein>
<dbReference type="EMBL" id="LGUT01000516">
    <property type="protein sequence ID" value="KOG90869.1"/>
    <property type="molecule type" value="Genomic_DNA"/>
</dbReference>
<dbReference type="Gene3D" id="3.30.530.20">
    <property type="match status" value="1"/>
</dbReference>
<dbReference type="RefSeq" id="WP_030888334.1">
    <property type="nucleotide sequence ID" value="NZ_JBIRHZ010000009.1"/>
</dbReference>
<dbReference type="InterPro" id="IPR023393">
    <property type="entry name" value="START-like_dom_sf"/>
</dbReference>
<sequence length="159" mass="17449">MSHSEHTPSGIDETAPVISRHSIRIAAPIERVWRLHTDIDAWPRWQTDIGSARIDGPVTPGSTFHWTSAGLTIGSTIHVVEAPARILWAGTAHGITAIHDWRFEAHGDETQVHNAESWSGDPVDADTENMRKLLAQSLDSWLDRLRHTAEGPAHPLAGA</sequence>
<keyword evidence="2" id="KW-1185">Reference proteome</keyword>
<proteinExistence type="predicted"/>